<feature type="transmembrane region" description="Helical" evidence="9">
    <location>
        <begin position="409"/>
        <end position="427"/>
    </location>
</feature>
<evidence type="ECO:0000256" key="5">
    <source>
        <dbReference type="ARBA" id="ARBA00022692"/>
    </source>
</evidence>
<dbReference type="PRINTS" id="PR01036">
    <property type="entry name" value="TCRTETB"/>
</dbReference>
<dbReference type="Gene3D" id="1.20.1250.20">
    <property type="entry name" value="MFS general substrate transporter like domains"/>
    <property type="match status" value="1"/>
</dbReference>
<comment type="subcellular location">
    <subcellularLocation>
        <location evidence="1">Cell membrane</location>
        <topology evidence="1">Multi-pass membrane protein</topology>
    </subcellularLocation>
</comment>
<evidence type="ECO:0000256" key="9">
    <source>
        <dbReference type="SAM" id="Phobius"/>
    </source>
</evidence>
<dbReference type="GeneID" id="96007286"/>
<dbReference type="Proteomes" id="UP000803884">
    <property type="component" value="Unassembled WGS sequence"/>
</dbReference>
<keyword evidence="3" id="KW-0813">Transport</keyword>
<protein>
    <recommendedName>
        <fullName evidence="10">Major facilitator superfamily (MFS) profile domain-containing protein</fullName>
    </recommendedName>
</protein>
<feature type="transmembrane region" description="Helical" evidence="9">
    <location>
        <begin position="448"/>
        <end position="469"/>
    </location>
</feature>
<evidence type="ECO:0000313" key="12">
    <source>
        <dbReference type="Proteomes" id="UP000803884"/>
    </source>
</evidence>
<feature type="transmembrane region" description="Helical" evidence="9">
    <location>
        <begin position="355"/>
        <end position="376"/>
    </location>
</feature>
<evidence type="ECO:0000259" key="10">
    <source>
        <dbReference type="PROSITE" id="PS50850"/>
    </source>
</evidence>
<feature type="transmembrane region" description="Helical" evidence="9">
    <location>
        <begin position="253"/>
        <end position="275"/>
    </location>
</feature>
<dbReference type="SUPFAM" id="SSF103473">
    <property type="entry name" value="MFS general substrate transporter"/>
    <property type="match status" value="1"/>
</dbReference>
<dbReference type="FunFam" id="1.20.1720.10:FF:000014">
    <property type="entry name" value="MFS drug transporter, putative"/>
    <property type="match status" value="1"/>
</dbReference>
<feature type="transmembrane region" description="Helical" evidence="9">
    <location>
        <begin position="385"/>
        <end position="403"/>
    </location>
</feature>
<dbReference type="PANTHER" id="PTHR23501">
    <property type="entry name" value="MAJOR FACILITATOR SUPERFAMILY"/>
    <property type="match status" value="1"/>
</dbReference>
<dbReference type="EMBL" id="JAAQHG020000020">
    <property type="protein sequence ID" value="KAL1585265.1"/>
    <property type="molecule type" value="Genomic_DNA"/>
</dbReference>
<keyword evidence="12" id="KW-1185">Reference proteome</keyword>
<feature type="transmembrane region" description="Helical" evidence="9">
    <location>
        <begin position="528"/>
        <end position="546"/>
    </location>
</feature>
<feature type="transmembrane region" description="Helical" evidence="9">
    <location>
        <begin position="57"/>
        <end position="81"/>
    </location>
</feature>
<keyword evidence="6 9" id="KW-1133">Transmembrane helix</keyword>
<evidence type="ECO:0000256" key="7">
    <source>
        <dbReference type="ARBA" id="ARBA00023136"/>
    </source>
</evidence>
<dbReference type="GO" id="GO:0005886">
    <property type="term" value="C:plasma membrane"/>
    <property type="evidence" value="ECO:0007669"/>
    <property type="project" value="UniProtKB-SubCell"/>
</dbReference>
<evidence type="ECO:0000256" key="2">
    <source>
        <dbReference type="ARBA" id="ARBA00007520"/>
    </source>
</evidence>
<dbReference type="PROSITE" id="PS50850">
    <property type="entry name" value="MFS"/>
    <property type="match status" value="1"/>
</dbReference>
<organism evidence="11 12">
    <name type="scientific">Cladosporium halotolerans</name>
    <dbReference type="NCBI Taxonomy" id="1052096"/>
    <lineage>
        <taxon>Eukaryota</taxon>
        <taxon>Fungi</taxon>
        <taxon>Dikarya</taxon>
        <taxon>Ascomycota</taxon>
        <taxon>Pezizomycotina</taxon>
        <taxon>Dothideomycetes</taxon>
        <taxon>Dothideomycetidae</taxon>
        <taxon>Cladosporiales</taxon>
        <taxon>Cladosporiaceae</taxon>
        <taxon>Cladosporium</taxon>
    </lineage>
</organism>
<dbReference type="InterPro" id="IPR011701">
    <property type="entry name" value="MFS"/>
</dbReference>
<dbReference type="GO" id="GO:0022857">
    <property type="term" value="F:transmembrane transporter activity"/>
    <property type="evidence" value="ECO:0007669"/>
    <property type="project" value="InterPro"/>
</dbReference>
<feature type="transmembrane region" description="Helical" evidence="9">
    <location>
        <begin position="93"/>
        <end position="112"/>
    </location>
</feature>
<feature type="transmembrane region" description="Helical" evidence="9">
    <location>
        <begin position="149"/>
        <end position="168"/>
    </location>
</feature>
<keyword evidence="4" id="KW-1003">Cell membrane</keyword>
<name>A0AB34KPS5_9PEZI</name>
<evidence type="ECO:0000256" key="8">
    <source>
        <dbReference type="ARBA" id="ARBA00023180"/>
    </source>
</evidence>
<feature type="transmembrane region" description="Helical" evidence="9">
    <location>
        <begin position="281"/>
        <end position="298"/>
    </location>
</feature>
<comment type="caution">
    <text evidence="11">The sequence shown here is derived from an EMBL/GenBank/DDBJ whole genome shotgun (WGS) entry which is preliminary data.</text>
</comment>
<feature type="domain" description="Major facilitator superfamily (MFS) profile" evidence="10">
    <location>
        <begin position="59"/>
        <end position="551"/>
    </location>
</feature>
<dbReference type="PANTHER" id="PTHR23501:SF158">
    <property type="entry name" value="TRANSPORTER, PUTATIVE (AFU_ORTHOLOGUE AFUA_5G14490)-RELATED"/>
    <property type="match status" value="1"/>
</dbReference>
<dbReference type="InterPro" id="IPR036259">
    <property type="entry name" value="MFS_trans_sf"/>
</dbReference>
<dbReference type="AlphaFoldDB" id="A0AB34KPS5"/>
<feature type="transmembrane region" description="Helical" evidence="9">
    <location>
        <begin position="124"/>
        <end position="143"/>
    </location>
</feature>
<evidence type="ECO:0000256" key="1">
    <source>
        <dbReference type="ARBA" id="ARBA00004651"/>
    </source>
</evidence>
<accession>A0AB34KPS5</accession>
<keyword evidence="7 9" id="KW-0472">Membrane</keyword>
<dbReference type="InterPro" id="IPR020846">
    <property type="entry name" value="MFS_dom"/>
</dbReference>
<feature type="transmembrane region" description="Helical" evidence="9">
    <location>
        <begin position="319"/>
        <end position="343"/>
    </location>
</feature>
<dbReference type="Gene3D" id="1.20.1720.10">
    <property type="entry name" value="Multidrug resistance protein D"/>
    <property type="match status" value="1"/>
</dbReference>
<keyword evidence="8" id="KW-0325">Glycoprotein</keyword>
<dbReference type="RefSeq" id="XP_069228371.1">
    <property type="nucleotide sequence ID" value="XM_069374448.1"/>
</dbReference>
<evidence type="ECO:0000256" key="3">
    <source>
        <dbReference type="ARBA" id="ARBA00022448"/>
    </source>
</evidence>
<proteinExistence type="inferred from homology"/>
<evidence type="ECO:0000256" key="6">
    <source>
        <dbReference type="ARBA" id="ARBA00022989"/>
    </source>
</evidence>
<dbReference type="Pfam" id="PF07690">
    <property type="entry name" value="MFS_1"/>
    <property type="match status" value="1"/>
</dbReference>
<sequence length="571" mass="60588">MTDQIAIAPIGDIATATTPSKDSSTKCSDAIKEHPNAIEPLHLDEEDATVRTKLRTYAIVLALYLVLFLAALDQTIIATAIPTIASDLKSASGYTWIGGAYLLARAAAGPIWTKTSDIWGRKPALLGSVFLFAVSSIMAALSTNMPTLIAARAIQGTAAGGLFQLVVVTVSDLFSPRKRALYYGCMGAIWGIAGSTGPLLGGVFSEKLTWRWCFWINLPICGVSFALLVLLLDVHNPRTTMRDGMKAIDWYGTATMLAVTVLLLLGLNFGGGAFAWDSAQVIALIVVGTLVIAAFIFSEKRLATYPLMPLDVFTSRSNAAAFLLAFAHNTVNIGIEFHLPLFFQSALGASPLRSGLLLLPLMLTDSTVDISTGFFINRYGRYIEPLRVGAALLTIGTSLYTTFRPTTPLGHIIGFQMIGGAGTALLFQTPMLAIQASVPQAAVASATASLGFLNGLATAISIVLGGVVFKNSMSAQQSALAAAGLNSTVLEALSGDRAAANVEISHEIDDATKRMAVQEAFAWSLRNIFIMYAVFAGVALVASAFVRQRRLATEHTETKTGLGNLARREGE</sequence>
<reference evidence="11 12" key="1">
    <citation type="journal article" date="2020" name="Microbiol. Resour. Announc.">
        <title>Draft Genome Sequence of a Cladosporium Species Isolated from the Mesophotic Ascidian Didemnum maculosum.</title>
        <authorList>
            <person name="Gioti A."/>
            <person name="Siaperas R."/>
            <person name="Nikolaivits E."/>
            <person name="Le Goff G."/>
            <person name="Ouazzani J."/>
            <person name="Kotoulas G."/>
            <person name="Topakas E."/>
        </authorList>
    </citation>
    <scope>NUCLEOTIDE SEQUENCE [LARGE SCALE GENOMIC DNA]</scope>
    <source>
        <strain evidence="11 12">TM138-S3</strain>
    </source>
</reference>
<gene>
    <name evidence="11" type="ORF">WHR41_05843</name>
</gene>
<evidence type="ECO:0000313" key="11">
    <source>
        <dbReference type="EMBL" id="KAL1585265.1"/>
    </source>
</evidence>
<comment type="similarity">
    <text evidence="2">Belongs to the major facilitator superfamily. TCR/Tet family.</text>
</comment>
<feature type="transmembrane region" description="Helical" evidence="9">
    <location>
        <begin position="180"/>
        <end position="200"/>
    </location>
</feature>
<keyword evidence="5 9" id="KW-0812">Transmembrane</keyword>
<dbReference type="CDD" id="cd17502">
    <property type="entry name" value="MFS_Azr1_MDR_like"/>
    <property type="match status" value="1"/>
</dbReference>
<feature type="transmembrane region" description="Helical" evidence="9">
    <location>
        <begin position="212"/>
        <end position="232"/>
    </location>
</feature>
<evidence type="ECO:0000256" key="4">
    <source>
        <dbReference type="ARBA" id="ARBA00022475"/>
    </source>
</evidence>